<accession>J0L233</accession>
<proteinExistence type="predicted"/>
<organism evidence="1 2">
    <name type="scientific">Rhizobium leguminosarum bv. trifolii WSM2297</name>
    <dbReference type="NCBI Taxonomy" id="754762"/>
    <lineage>
        <taxon>Bacteria</taxon>
        <taxon>Pseudomonadati</taxon>
        <taxon>Pseudomonadota</taxon>
        <taxon>Alphaproteobacteria</taxon>
        <taxon>Hyphomicrobiales</taxon>
        <taxon>Rhizobiaceae</taxon>
        <taxon>Rhizobium/Agrobacterium group</taxon>
        <taxon>Rhizobium</taxon>
    </lineage>
</organism>
<evidence type="ECO:0000313" key="1">
    <source>
        <dbReference type="EMBL" id="EJC84244.1"/>
    </source>
</evidence>
<dbReference type="Proteomes" id="UP000005732">
    <property type="component" value="Unassembled WGS sequence"/>
</dbReference>
<dbReference type="EMBL" id="JH719393">
    <property type="protein sequence ID" value="EJC84244.1"/>
    <property type="molecule type" value="Genomic_DNA"/>
</dbReference>
<name>J0L233_RHILT</name>
<dbReference type="AlphaFoldDB" id="J0L233"/>
<gene>
    <name evidence="1" type="ORF">Rleg4DRAFT_6049</name>
</gene>
<reference evidence="1 2" key="1">
    <citation type="submission" date="2012-02" db="EMBL/GenBank/DDBJ databases">
        <title>Improved High-Quality Draft Sequence of Rhizobium leguminosarum bv. trifolii WSM2297.</title>
        <authorList>
            <consortium name="US DOE Joint Genome Institute"/>
            <person name="Lucas S."/>
            <person name="Han J."/>
            <person name="Lapidus A."/>
            <person name="Cheng J.-F."/>
            <person name="Goodwin L."/>
            <person name="Pitluck S."/>
            <person name="Peters L."/>
            <person name="Ovchinnikova G."/>
            <person name="Zhang X."/>
            <person name="Detter J.C."/>
            <person name="Han C."/>
            <person name="Tapia R."/>
            <person name="Land M."/>
            <person name="Hauser L."/>
            <person name="Kyrpides N."/>
            <person name="Ivanova N."/>
            <person name="Pagani I."/>
            <person name="Brau L."/>
            <person name="Yates R."/>
            <person name="O'Hara G."/>
            <person name="Rui T."/>
            <person name="Howieson J."/>
            <person name="Reeve W."/>
            <person name="Woyke T."/>
        </authorList>
    </citation>
    <scope>NUCLEOTIDE SEQUENCE [LARGE SCALE GENOMIC DNA]</scope>
    <source>
        <strain evidence="1 2">WSM2297</strain>
    </source>
</reference>
<sequence>MPFWQDRLFITLAQNASKSDGLLRAAVGLQTTI</sequence>
<protein>
    <submittedName>
        <fullName evidence="1">Uncharacterized protein</fullName>
    </submittedName>
</protein>
<dbReference type="HOGENOM" id="CLU_3383476_0_0_5"/>
<evidence type="ECO:0000313" key="2">
    <source>
        <dbReference type="Proteomes" id="UP000005732"/>
    </source>
</evidence>